<feature type="transmembrane region" description="Helical" evidence="6">
    <location>
        <begin position="27"/>
        <end position="50"/>
    </location>
</feature>
<dbReference type="PANTHER" id="PTHR43229:SF2">
    <property type="entry name" value="NODULATION PROTEIN J"/>
    <property type="match status" value="1"/>
</dbReference>
<evidence type="ECO:0000259" key="7">
    <source>
        <dbReference type="PROSITE" id="PS51012"/>
    </source>
</evidence>
<dbReference type="InterPro" id="IPR047817">
    <property type="entry name" value="ABC2_TM_bact-type"/>
</dbReference>
<dbReference type="Proteomes" id="UP000542210">
    <property type="component" value="Unassembled WGS sequence"/>
</dbReference>
<evidence type="ECO:0000313" key="9">
    <source>
        <dbReference type="Proteomes" id="UP000542210"/>
    </source>
</evidence>
<gene>
    <name evidence="8" type="ORF">BJ982_005486</name>
</gene>
<sequence length="260" mass="27800">MAAPALGLSVRSTLAVLERGLTLYRRLWRASLFGSFVLPVLFLISIGIGVGGHIGQVGGVSYLAWIVPGVMASTAFQMAVGECTYPILGDFKWTRGFHAMRATPVEVGDMVCGHLLYILIRVQIAVVVFLGVTALFGTLHSPWALVTPLVCGLVALAAAAPTMAFAASIDHDSYFALLFRFVMIPATLFSGVFFPVDRLPGLVRPLAYLSPLWHGVELNRAATLGAAPPWPVAAHLGYLLAFTAAGLAWALHAFGRRLQD</sequence>
<keyword evidence="6" id="KW-0813">Transport</keyword>
<evidence type="ECO:0000256" key="3">
    <source>
        <dbReference type="ARBA" id="ARBA00022989"/>
    </source>
</evidence>
<comment type="subcellular location">
    <subcellularLocation>
        <location evidence="6">Cell membrane</location>
        <topology evidence="6">Multi-pass membrane protein</topology>
    </subcellularLocation>
    <subcellularLocation>
        <location evidence="1">Membrane</location>
        <topology evidence="1">Multi-pass membrane protein</topology>
    </subcellularLocation>
</comment>
<reference evidence="8 9" key="1">
    <citation type="submission" date="2020-08" db="EMBL/GenBank/DDBJ databases">
        <title>Sequencing the genomes of 1000 actinobacteria strains.</title>
        <authorList>
            <person name="Klenk H.-P."/>
        </authorList>
    </citation>
    <scope>NUCLEOTIDE SEQUENCE [LARGE SCALE GENOMIC DNA]</scope>
    <source>
        <strain evidence="8 9">DSM 45784</strain>
    </source>
</reference>
<keyword evidence="4 6" id="KW-0472">Membrane</keyword>
<feature type="transmembrane region" description="Helical" evidence="6">
    <location>
        <begin position="174"/>
        <end position="196"/>
    </location>
</feature>
<dbReference type="PIRSF" id="PIRSF006648">
    <property type="entry name" value="DrrB"/>
    <property type="match status" value="1"/>
</dbReference>
<evidence type="ECO:0000256" key="4">
    <source>
        <dbReference type="ARBA" id="ARBA00023136"/>
    </source>
</evidence>
<dbReference type="GO" id="GO:0140359">
    <property type="term" value="F:ABC-type transporter activity"/>
    <property type="evidence" value="ECO:0007669"/>
    <property type="project" value="InterPro"/>
</dbReference>
<accession>A0A7W7GBX4</accession>
<organism evidence="8 9">
    <name type="scientific">Sphaerisporangium siamense</name>
    <dbReference type="NCBI Taxonomy" id="795645"/>
    <lineage>
        <taxon>Bacteria</taxon>
        <taxon>Bacillati</taxon>
        <taxon>Actinomycetota</taxon>
        <taxon>Actinomycetes</taxon>
        <taxon>Streptosporangiales</taxon>
        <taxon>Streptosporangiaceae</taxon>
        <taxon>Sphaerisporangium</taxon>
    </lineage>
</organism>
<dbReference type="Pfam" id="PF01061">
    <property type="entry name" value="ABC2_membrane"/>
    <property type="match status" value="1"/>
</dbReference>
<keyword evidence="3 6" id="KW-1133">Transmembrane helix</keyword>
<dbReference type="InterPro" id="IPR013525">
    <property type="entry name" value="ABC2_TM"/>
</dbReference>
<feature type="transmembrane region" description="Helical" evidence="6">
    <location>
        <begin position="232"/>
        <end position="254"/>
    </location>
</feature>
<dbReference type="AlphaFoldDB" id="A0A7W7GBX4"/>
<evidence type="ECO:0000313" key="8">
    <source>
        <dbReference type="EMBL" id="MBB4703942.1"/>
    </source>
</evidence>
<dbReference type="RefSeq" id="WP_184884686.1">
    <property type="nucleotide sequence ID" value="NZ_BOOV01000001.1"/>
</dbReference>
<keyword evidence="6" id="KW-1003">Cell membrane</keyword>
<keyword evidence="5" id="KW-0046">Antibiotic resistance</keyword>
<dbReference type="PRINTS" id="PR00164">
    <property type="entry name" value="ABC2TRNSPORT"/>
</dbReference>
<evidence type="ECO:0000256" key="1">
    <source>
        <dbReference type="ARBA" id="ARBA00004141"/>
    </source>
</evidence>
<evidence type="ECO:0000256" key="5">
    <source>
        <dbReference type="ARBA" id="ARBA00023251"/>
    </source>
</evidence>
<dbReference type="GO" id="GO:0043190">
    <property type="term" value="C:ATP-binding cassette (ABC) transporter complex"/>
    <property type="evidence" value="ECO:0007669"/>
    <property type="project" value="InterPro"/>
</dbReference>
<evidence type="ECO:0000256" key="2">
    <source>
        <dbReference type="ARBA" id="ARBA00022692"/>
    </source>
</evidence>
<comment type="similarity">
    <text evidence="6">Belongs to the ABC-2 integral membrane protein family.</text>
</comment>
<feature type="transmembrane region" description="Helical" evidence="6">
    <location>
        <begin position="143"/>
        <end position="167"/>
    </location>
</feature>
<protein>
    <recommendedName>
        <fullName evidence="6">Transport permease protein</fullName>
    </recommendedName>
</protein>
<dbReference type="InterPro" id="IPR051784">
    <property type="entry name" value="Nod_factor_ABC_transporter"/>
</dbReference>
<dbReference type="GO" id="GO:0046677">
    <property type="term" value="P:response to antibiotic"/>
    <property type="evidence" value="ECO:0007669"/>
    <property type="project" value="UniProtKB-KW"/>
</dbReference>
<name>A0A7W7GBX4_9ACTN</name>
<evidence type="ECO:0000256" key="6">
    <source>
        <dbReference type="RuleBase" id="RU361157"/>
    </source>
</evidence>
<feature type="transmembrane region" description="Helical" evidence="6">
    <location>
        <begin position="62"/>
        <end position="88"/>
    </location>
</feature>
<keyword evidence="2 6" id="KW-0812">Transmembrane</keyword>
<dbReference type="PROSITE" id="PS51012">
    <property type="entry name" value="ABC_TM2"/>
    <property type="match status" value="1"/>
</dbReference>
<feature type="transmembrane region" description="Helical" evidence="6">
    <location>
        <begin position="115"/>
        <end position="137"/>
    </location>
</feature>
<proteinExistence type="inferred from homology"/>
<dbReference type="InterPro" id="IPR000412">
    <property type="entry name" value="ABC_2_transport"/>
</dbReference>
<dbReference type="EMBL" id="JACHND010000001">
    <property type="protein sequence ID" value="MBB4703942.1"/>
    <property type="molecule type" value="Genomic_DNA"/>
</dbReference>
<keyword evidence="9" id="KW-1185">Reference proteome</keyword>
<dbReference type="PANTHER" id="PTHR43229">
    <property type="entry name" value="NODULATION PROTEIN J"/>
    <property type="match status" value="1"/>
</dbReference>
<comment type="caution">
    <text evidence="8">The sequence shown here is derived from an EMBL/GenBank/DDBJ whole genome shotgun (WGS) entry which is preliminary data.</text>
</comment>
<feature type="domain" description="ABC transmembrane type-2" evidence="7">
    <location>
        <begin position="30"/>
        <end position="257"/>
    </location>
</feature>